<evidence type="ECO:0000259" key="1">
    <source>
        <dbReference type="Pfam" id="PF13460"/>
    </source>
</evidence>
<dbReference type="HOGENOM" id="CLU_1288187_0_0_4"/>
<dbReference type="GO" id="GO:0005737">
    <property type="term" value="C:cytoplasm"/>
    <property type="evidence" value="ECO:0007669"/>
    <property type="project" value="TreeGrafter"/>
</dbReference>
<reference evidence="2" key="2">
    <citation type="submission" date="2009-09" db="EMBL/GenBank/DDBJ databases">
        <title>Complete sequence of chromosome of Candidatus Accumulibacter phosphatis clade IIA str. UW-1.</title>
        <authorList>
            <consortium name="US DOE Joint Genome Institute"/>
            <person name="Martin H.G."/>
            <person name="Ivanova N."/>
            <person name="Kunin V."/>
            <person name="Warnecke F."/>
            <person name="Barry K."/>
            <person name="He S."/>
            <person name="Salamov A."/>
            <person name="Szeto E."/>
            <person name="Dalin E."/>
            <person name="Pangilinan J.L."/>
            <person name="Lapidus A."/>
            <person name="Lowry S."/>
            <person name="Kyrpides N.C."/>
            <person name="McMahon K.D."/>
            <person name="Hugenholtz P."/>
        </authorList>
    </citation>
    <scope>NUCLEOTIDE SEQUENCE [LARGE SCALE GENOMIC DNA]</scope>
    <source>
        <strain evidence="2">UW-1</strain>
    </source>
</reference>
<dbReference type="OrthoDB" id="5292533at2"/>
<gene>
    <name evidence="2" type="ordered locus">CAP2UW1_1340</name>
</gene>
<dbReference type="STRING" id="522306.CAP2UW1_1340"/>
<dbReference type="InterPro" id="IPR016040">
    <property type="entry name" value="NAD(P)-bd_dom"/>
</dbReference>
<organism evidence="2">
    <name type="scientific">Accumulibacter regalis</name>
    <dbReference type="NCBI Taxonomy" id="522306"/>
    <lineage>
        <taxon>Bacteria</taxon>
        <taxon>Pseudomonadati</taxon>
        <taxon>Pseudomonadota</taxon>
        <taxon>Betaproteobacteria</taxon>
        <taxon>Candidatus Accumulibacter</taxon>
    </lineage>
</organism>
<accession>C7RSF1</accession>
<dbReference type="Gene3D" id="3.40.50.720">
    <property type="entry name" value="NAD(P)-binding Rossmann-like Domain"/>
    <property type="match status" value="1"/>
</dbReference>
<evidence type="ECO:0000313" key="2">
    <source>
        <dbReference type="EMBL" id="ACV34664.1"/>
    </source>
</evidence>
<dbReference type="GO" id="GO:0004029">
    <property type="term" value="F:aldehyde dehydrogenase (NAD+) activity"/>
    <property type="evidence" value="ECO:0007669"/>
    <property type="project" value="TreeGrafter"/>
</dbReference>
<protein>
    <submittedName>
        <fullName evidence="2">NAD-dependent epimerase/dehydratase</fullName>
    </submittedName>
</protein>
<feature type="domain" description="NAD(P)-binding" evidence="1">
    <location>
        <begin position="7"/>
        <end position="144"/>
    </location>
</feature>
<dbReference type="KEGG" id="app:CAP2UW1_1340"/>
<dbReference type="SUPFAM" id="SSF51735">
    <property type="entry name" value="NAD(P)-binding Rossmann-fold domains"/>
    <property type="match status" value="1"/>
</dbReference>
<dbReference type="EMBL" id="CP001715">
    <property type="protein sequence ID" value="ACV34664.1"/>
    <property type="molecule type" value="Genomic_DNA"/>
</dbReference>
<reference evidence="2" key="1">
    <citation type="submission" date="2009-08" db="EMBL/GenBank/DDBJ databases">
        <authorList>
            <consortium name="US DOE Joint Genome Institute"/>
            <person name="Lucas S."/>
            <person name="Copeland A."/>
            <person name="Lapidus A."/>
            <person name="Glavina del Rio T."/>
            <person name="Dalin E."/>
            <person name="Tice H."/>
            <person name="Bruce D."/>
            <person name="Barry K."/>
            <person name="Pitluck S."/>
            <person name="Lowry S."/>
            <person name="Larimer F."/>
            <person name="Land M."/>
            <person name="Hauser L."/>
            <person name="Kyrpides N."/>
            <person name="Ivanova N."/>
            <person name="McMahon K.D."/>
            <person name="Hugenholtz P."/>
        </authorList>
    </citation>
    <scope>NUCLEOTIDE SEQUENCE</scope>
    <source>
        <strain evidence="2">UW-1</strain>
    </source>
</reference>
<name>C7RSF1_ACCRE</name>
<dbReference type="eggNOG" id="COG0702">
    <property type="taxonomic scope" value="Bacteria"/>
</dbReference>
<dbReference type="AlphaFoldDB" id="C7RSF1"/>
<dbReference type="InterPro" id="IPR051783">
    <property type="entry name" value="NAD(P)-dependent_oxidoreduct"/>
</dbReference>
<dbReference type="PANTHER" id="PTHR48079:SF6">
    <property type="entry name" value="NAD(P)-BINDING DOMAIN-CONTAINING PROTEIN-RELATED"/>
    <property type="match status" value="1"/>
</dbReference>
<dbReference type="InterPro" id="IPR036291">
    <property type="entry name" value="NAD(P)-bd_dom_sf"/>
</dbReference>
<dbReference type="Pfam" id="PF13460">
    <property type="entry name" value="NAD_binding_10"/>
    <property type="match status" value="1"/>
</dbReference>
<dbReference type="PANTHER" id="PTHR48079">
    <property type="entry name" value="PROTEIN YEEZ"/>
    <property type="match status" value="1"/>
</dbReference>
<proteinExistence type="predicted"/>
<sequence length="213" mass="22380">MHVFVTGATGYIGSRLIPELVARGHRVSALARQASVQRLAPACRVVVGDALDASSYSSQIGVVDALVHLVGVPHPSPAKAEAFRCIDLASARAALAAAVEAGVPHFVYLSVAQPAPVMRAYVAARAEGEVLIRASGIAASVLRPWYVLGPGHHWPMLLLPAYYLLEHLPGTRDAARRLGLVSVGQMVAAIVRAVESPPSGVRLWGVPEIRSPG</sequence>